<proteinExistence type="predicted"/>
<keyword evidence="3" id="KW-1185">Reference proteome</keyword>
<dbReference type="EMBL" id="BJOL01000003">
    <property type="protein sequence ID" value="GED56417.1"/>
    <property type="molecule type" value="Genomic_DNA"/>
</dbReference>
<name>A0ABQ0T001_9BACL</name>
<keyword evidence="1" id="KW-0812">Transmembrane</keyword>
<accession>A0ABQ0T001</accession>
<keyword evidence="1" id="KW-1133">Transmembrane helix</keyword>
<dbReference type="RefSeq" id="WP_162837747.1">
    <property type="nucleotide sequence ID" value="NZ_BJOL01000003.1"/>
</dbReference>
<gene>
    <name evidence="2" type="ORF">BFO01nite_05490</name>
</gene>
<evidence type="ECO:0000256" key="1">
    <source>
        <dbReference type="SAM" id="Phobius"/>
    </source>
</evidence>
<dbReference type="GeneID" id="87589182"/>
<protein>
    <submittedName>
        <fullName evidence="2">Uncharacterized protein</fullName>
    </submittedName>
</protein>
<evidence type="ECO:0000313" key="3">
    <source>
        <dbReference type="Proteomes" id="UP000319498"/>
    </source>
</evidence>
<feature type="transmembrane region" description="Helical" evidence="1">
    <location>
        <begin position="6"/>
        <end position="23"/>
    </location>
</feature>
<feature type="transmembrane region" description="Helical" evidence="1">
    <location>
        <begin position="30"/>
        <end position="48"/>
    </location>
</feature>
<keyword evidence="1" id="KW-0472">Membrane</keyword>
<organism evidence="2 3">
    <name type="scientific">Brevibacillus formosus</name>
    <dbReference type="NCBI Taxonomy" id="54913"/>
    <lineage>
        <taxon>Bacteria</taxon>
        <taxon>Bacillati</taxon>
        <taxon>Bacillota</taxon>
        <taxon>Bacilli</taxon>
        <taxon>Bacillales</taxon>
        <taxon>Paenibacillaceae</taxon>
        <taxon>Brevibacillus</taxon>
    </lineage>
</organism>
<dbReference type="Proteomes" id="UP000319498">
    <property type="component" value="Unassembled WGS sequence"/>
</dbReference>
<comment type="caution">
    <text evidence="2">The sequence shown here is derived from an EMBL/GenBank/DDBJ whole genome shotgun (WGS) entry which is preliminary data.</text>
</comment>
<sequence>MSGKTVILLVLIIIGLICVNLFVSNGFIRLLAIAGILGITFVLQGAVIRKR</sequence>
<reference evidence="2 3" key="1">
    <citation type="submission" date="2019-06" db="EMBL/GenBank/DDBJ databases">
        <title>Whole genome shotgun sequence of Brevibacillus formosus NBRC 15716.</title>
        <authorList>
            <person name="Hosoyama A."/>
            <person name="Uohara A."/>
            <person name="Ohji S."/>
            <person name="Ichikawa N."/>
        </authorList>
    </citation>
    <scope>NUCLEOTIDE SEQUENCE [LARGE SCALE GENOMIC DNA]</scope>
    <source>
        <strain evidence="2 3">NBRC 15716</strain>
    </source>
</reference>
<evidence type="ECO:0000313" key="2">
    <source>
        <dbReference type="EMBL" id="GED56417.1"/>
    </source>
</evidence>